<dbReference type="InterPro" id="IPR000477">
    <property type="entry name" value="RT_dom"/>
</dbReference>
<evidence type="ECO:0000313" key="4">
    <source>
        <dbReference type="EMBL" id="KAG5757117.1"/>
    </source>
</evidence>
<dbReference type="Pfam" id="PF14529">
    <property type="entry name" value="Exo_endo_phos_2"/>
    <property type="match status" value="1"/>
</dbReference>
<dbReference type="PANTHER" id="PTHR33481:SF1">
    <property type="entry name" value="ENDONUCLEASE_EXONUCLEASE_PHOSPHATASE DOMAIN-CONTAINING PROTEIN-RELATED"/>
    <property type="match status" value="1"/>
</dbReference>
<dbReference type="InterPro" id="IPR005135">
    <property type="entry name" value="Endo/exonuclease/phosphatase"/>
</dbReference>
<evidence type="ECO:0000256" key="2">
    <source>
        <dbReference type="ARBA" id="ARBA00023128"/>
    </source>
</evidence>
<proteinExistence type="predicted"/>
<dbReference type="SUPFAM" id="SSF56672">
    <property type="entry name" value="DNA/RNA polymerases"/>
    <property type="match status" value="1"/>
</dbReference>
<gene>
    <name evidence="4" type="ORF">H9Q72_014431</name>
</gene>
<comment type="subcellular location">
    <subcellularLocation>
        <location evidence="1">Mitochondrion</location>
    </subcellularLocation>
</comment>
<reference evidence="4" key="1">
    <citation type="journal article" date="2020" name="bioRxiv">
        <title>Historical genomics reveals the evolutionary mechanisms behind multiple outbreaks of the host-specific coffee wilt pathogen Fusarium xylarioides.</title>
        <authorList>
            <person name="Peck D."/>
            <person name="Nowell R.W."/>
            <person name="Flood J."/>
            <person name="Ryan M.J."/>
            <person name="Barraclough T.G."/>
        </authorList>
    </citation>
    <scope>NUCLEOTIDE SEQUENCE</scope>
    <source>
        <strain evidence="4">IMI 127659i</strain>
    </source>
</reference>
<evidence type="ECO:0000313" key="5">
    <source>
        <dbReference type="Proteomes" id="UP000750502"/>
    </source>
</evidence>
<comment type="caution">
    <text evidence="4">The sequence shown here is derived from an EMBL/GenBank/DDBJ whole genome shotgun (WGS) entry which is preliminary data.</text>
</comment>
<dbReference type="InterPro" id="IPR043502">
    <property type="entry name" value="DNA/RNA_pol_sf"/>
</dbReference>
<dbReference type="CDD" id="cd01650">
    <property type="entry name" value="RT_nLTR_like"/>
    <property type="match status" value="1"/>
</dbReference>
<accession>A0A9P7HAU1</accession>
<dbReference type="OrthoDB" id="4842715at2759"/>
<dbReference type="PANTHER" id="PTHR33481">
    <property type="entry name" value="REVERSE TRANSCRIPTASE"/>
    <property type="match status" value="1"/>
</dbReference>
<evidence type="ECO:0000259" key="3">
    <source>
        <dbReference type="PROSITE" id="PS50878"/>
    </source>
</evidence>
<protein>
    <recommendedName>
        <fullName evidence="3">Reverse transcriptase domain-containing protein</fullName>
    </recommendedName>
</protein>
<dbReference type="AlphaFoldDB" id="A0A9P7HAU1"/>
<keyword evidence="2" id="KW-0496">Mitochondrion</keyword>
<feature type="domain" description="Reverse transcriptase" evidence="3">
    <location>
        <begin position="528"/>
        <end position="803"/>
    </location>
</feature>
<dbReference type="EMBL" id="JADFTT010001277">
    <property type="protein sequence ID" value="KAG5757117.1"/>
    <property type="molecule type" value="Genomic_DNA"/>
</dbReference>
<dbReference type="Gene3D" id="3.60.10.10">
    <property type="entry name" value="Endonuclease/exonuclease/phosphatase"/>
    <property type="match status" value="1"/>
</dbReference>
<dbReference type="PROSITE" id="PS50878">
    <property type="entry name" value="RT_POL"/>
    <property type="match status" value="1"/>
</dbReference>
<dbReference type="Pfam" id="PF00078">
    <property type="entry name" value="RVT_1"/>
    <property type="match status" value="1"/>
</dbReference>
<sequence length="1200" mass="138900">MLPPHARRAGSRRQAPNVGNRVPPFIILQANVMHSKERVYSLLEYAREQTTWPHIIAIQDPPKRFPWMQTQGYKANYNSLSELPSDRHYDELTIPERRKISLSGVCFLVSNEIPASDWDVFYHGNHNKTMAATLVLQTLNKGKMKIHNVYNRSNQINIQRMVQACNFSGNDVLLGDFNLHHRDWTGVPSTRYERKAWELRASMQAARLKLLTPRGAETWASSVRNGYNCFTIDLTYATENIWHRKLFCRPIDVRRFESDHAVIKTVLDVSTTKDETLIWLWKLLPRKKFVAAVEKALKPLASRRPRTTEEVDELLEAINEAILACIKQFVPSMRRADRARPRQTVTDVVKKARRQEQQALDKYRRNPTKRWQRYWKRRRKAAIKADIETRRTNWRYKTAARASEPHGIFGLSRMRDFLAKPRDLPQVSELIDESGIYREAEEKTTCMTNAIWPGTTEQQTTPEPLKPLNRRGRRAFARAVSRKLAQGEIAGIIGKLKRTAAGPDGISNEVLRMLVNVITPYLEVCFEACLLLKYHPKSFKHAITVMIPKGGKPLNLPGSWRPLALLSCTGKILERVIADRLKELVTRFKLLPRTQYGLPGKSTTMALQYLLNPVYSAFTREPKRYVSLLSIDIKGAYDRVNRRVLIEILQDLGIPSWLVEIVASFLSYRTTVLRLPGLNQRKVWILIGIPQGSPLSPILFLFYTAPMLSMISDETWRRENPEKFKLVKFYAFAYIDDTYIMVASPSYEENVKALNFAHDLILEWAGAAGVTFSTGKYHLMHFKPPWSREEDCNLLVDIQGYNTENEPAAVIKILGVFVDHRLRWTDHIAKISARVRMLVARLEKDSNSISGPSMLSLVQLYIAKIRAIITYACPAWLCYGDYHTLDRCLSGLDDIQWHMENDNVKPLWEFTEANMSELQKLQSLCLHKISGALWLTHRIEIEKELAVEDIKTVLVRLATAHRARILDSPEHDMLEEVRNDLDKGGRRGRSRRNPFVVYDNHARLLRNTVYNKMVTQFGEEETNSRWGDHQIRNRAIDKAARQLATAAMCKRWDDYRRQEAQNPHRTSVILGSWGRENRKRYLNLSRAQSTMLIQCRTEMIRLNNYQFTIRKASTWECPCGNGTQTAYHMFMVCDLLDAARHRLRAHLRYDFHFPKLMDEDADVATQWAIVNFDLPEYKWPKANRLTMPTDKQSDLLPEGT</sequence>
<dbReference type="SUPFAM" id="SSF56219">
    <property type="entry name" value="DNase I-like"/>
    <property type="match status" value="1"/>
</dbReference>
<name>A0A9P7HAU1_9HYPO</name>
<organism evidence="4 5">
    <name type="scientific">Fusarium xylarioides</name>
    <dbReference type="NCBI Taxonomy" id="221167"/>
    <lineage>
        <taxon>Eukaryota</taxon>
        <taxon>Fungi</taxon>
        <taxon>Dikarya</taxon>
        <taxon>Ascomycota</taxon>
        <taxon>Pezizomycotina</taxon>
        <taxon>Sordariomycetes</taxon>
        <taxon>Hypocreomycetidae</taxon>
        <taxon>Hypocreales</taxon>
        <taxon>Nectriaceae</taxon>
        <taxon>Fusarium</taxon>
        <taxon>Fusarium fujikuroi species complex</taxon>
    </lineage>
</organism>
<reference evidence="4" key="2">
    <citation type="submission" date="2020-10" db="EMBL/GenBank/DDBJ databases">
        <authorList>
            <person name="Peck L.D."/>
            <person name="Nowell R.W."/>
            <person name="Flood J."/>
            <person name="Ryan M.J."/>
            <person name="Barraclough T.G."/>
        </authorList>
    </citation>
    <scope>NUCLEOTIDE SEQUENCE</scope>
    <source>
        <strain evidence="4">IMI 127659i</strain>
    </source>
</reference>
<evidence type="ECO:0000256" key="1">
    <source>
        <dbReference type="ARBA" id="ARBA00004173"/>
    </source>
</evidence>
<dbReference type="Proteomes" id="UP000750502">
    <property type="component" value="Unassembled WGS sequence"/>
</dbReference>
<keyword evidence="5" id="KW-1185">Reference proteome</keyword>
<dbReference type="GO" id="GO:0005739">
    <property type="term" value="C:mitochondrion"/>
    <property type="evidence" value="ECO:0007669"/>
    <property type="project" value="UniProtKB-SubCell"/>
</dbReference>
<dbReference type="InterPro" id="IPR036691">
    <property type="entry name" value="Endo/exonu/phosph_ase_sf"/>
</dbReference>
<dbReference type="GO" id="GO:0003824">
    <property type="term" value="F:catalytic activity"/>
    <property type="evidence" value="ECO:0007669"/>
    <property type="project" value="InterPro"/>
</dbReference>